<dbReference type="PANTHER" id="PTHR39431:SF1">
    <property type="entry name" value="FRPA_C-RELATED PROTEIN"/>
    <property type="match status" value="1"/>
</dbReference>
<proteinExistence type="predicted"/>
<sequence>MLDVPVPGDYDGDGTPDTAFWRPSEGNWYIQPSSGGNQHVVQFGRDGDFPVPSDFDRDGKMDLAVWRPSDHTLRVRPSSGVADWTLPTPQDGEDPRPADRDALALFATALFELASSLEAAGRADEAVTAARESIKVFLRLAESPGELEPAAFISRVVELAGHLPASEAVAPTQDAVAILRRLAEANSPSRTTG</sequence>
<dbReference type="InterPro" id="IPR028994">
    <property type="entry name" value="Integrin_alpha_N"/>
</dbReference>
<dbReference type="Proteomes" id="UP001596066">
    <property type="component" value="Unassembled WGS sequence"/>
</dbReference>
<reference evidence="3" key="1">
    <citation type="journal article" date="2019" name="Int. J. Syst. Evol. Microbiol.">
        <title>The Global Catalogue of Microorganisms (GCM) 10K type strain sequencing project: providing services to taxonomists for standard genome sequencing and annotation.</title>
        <authorList>
            <consortium name="The Broad Institute Genomics Platform"/>
            <consortium name="The Broad Institute Genome Sequencing Center for Infectious Disease"/>
            <person name="Wu L."/>
            <person name="Ma J."/>
        </authorList>
    </citation>
    <scope>NUCLEOTIDE SEQUENCE [LARGE SCALE GENOMIC DNA]</scope>
    <source>
        <strain evidence="3">CGMCC 4.1622</strain>
    </source>
</reference>
<dbReference type="SUPFAM" id="SSF69318">
    <property type="entry name" value="Integrin alpha N-terminal domain"/>
    <property type="match status" value="1"/>
</dbReference>
<gene>
    <name evidence="2" type="ORF">ACFPZF_29030</name>
</gene>
<keyword evidence="3" id="KW-1185">Reference proteome</keyword>
<keyword evidence="1" id="KW-0732">Signal</keyword>
<dbReference type="InterPro" id="IPR013517">
    <property type="entry name" value="FG-GAP"/>
</dbReference>
<comment type="caution">
    <text evidence="2">The sequence shown here is derived from an EMBL/GenBank/DDBJ whole genome shotgun (WGS) entry which is preliminary data.</text>
</comment>
<accession>A0ABW0VI72</accession>
<dbReference type="EMBL" id="JBHSOC010000068">
    <property type="protein sequence ID" value="MFC5645381.1"/>
    <property type="molecule type" value="Genomic_DNA"/>
</dbReference>
<dbReference type="Pfam" id="PF13517">
    <property type="entry name" value="FG-GAP_3"/>
    <property type="match status" value="1"/>
</dbReference>
<organism evidence="2 3">
    <name type="scientific">Kitasatospora cinereorecta</name>
    <dbReference type="NCBI Taxonomy" id="285560"/>
    <lineage>
        <taxon>Bacteria</taxon>
        <taxon>Bacillati</taxon>
        <taxon>Actinomycetota</taxon>
        <taxon>Actinomycetes</taxon>
        <taxon>Kitasatosporales</taxon>
        <taxon>Streptomycetaceae</taxon>
        <taxon>Kitasatospora</taxon>
    </lineage>
</organism>
<evidence type="ECO:0000256" key="1">
    <source>
        <dbReference type="ARBA" id="ARBA00022729"/>
    </source>
</evidence>
<dbReference type="RefSeq" id="WP_380232070.1">
    <property type="nucleotide sequence ID" value="NZ_JBHSOC010000068.1"/>
</dbReference>
<name>A0ABW0VI72_9ACTN</name>
<protein>
    <submittedName>
        <fullName evidence="2">FG-GAP-like repeat-containing protein</fullName>
    </submittedName>
</protein>
<evidence type="ECO:0000313" key="3">
    <source>
        <dbReference type="Proteomes" id="UP001596066"/>
    </source>
</evidence>
<evidence type="ECO:0000313" key="2">
    <source>
        <dbReference type="EMBL" id="MFC5645381.1"/>
    </source>
</evidence>
<dbReference type="PANTHER" id="PTHR39431">
    <property type="entry name" value="FRPA/C-RELATED PROTEIN"/>
    <property type="match status" value="1"/>
</dbReference>